<keyword evidence="2" id="KW-1185">Reference proteome</keyword>
<organism evidence="1 2">
    <name type="scientific">Bosea lathyri</name>
    <dbReference type="NCBI Taxonomy" id="1036778"/>
    <lineage>
        <taxon>Bacteria</taxon>
        <taxon>Pseudomonadati</taxon>
        <taxon>Pseudomonadota</taxon>
        <taxon>Alphaproteobacteria</taxon>
        <taxon>Hyphomicrobiales</taxon>
        <taxon>Boseaceae</taxon>
        <taxon>Bosea</taxon>
    </lineage>
</organism>
<dbReference type="Proteomes" id="UP000236743">
    <property type="component" value="Unassembled WGS sequence"/>
</dbReference>
<protein>
    <recommendedName>
        <fullName evidence="3">DUF3168 domain-containing protein</fullName>
    </recommendedName>
</protein>
<proteinExistence type="predicted"/>
<dbReference type="InterPro" id="IPR021508">
    <property type="entry name" value="Gp17-like"/>
</dbReference>
<sequence>MSDPSLALQGAINLKLRADVTVLANRVYDRVPTAATFPYLEIGEFQALDDGAQCLDGFEVFVPLHIWTRPGDAPDPGQTEAKAIASAVHTSLHEADLTLSGAWQFLEIAWQSTRYLKDPDGHTGHAVLTFRALVAAA</sequence>
<dbReference type="InterPro" id="IPR053745">
    <property type="entry name" value="Viral_Tail_Comp_sf"/>
</dbReference>
<reference evidence="1 2" key="1">
    <citation type="submission" date="2016-10" db="EMBL/GenBank/DDBJ databases">
        <authorList>
            <person name="de Groot N.N."/>
        </authorList>
    </citation>
    <scope>NUCLEOTIDE SEQUENCE [LARGE SCALE GENOMIC DNA]</scope>
    <source>
        <strain evidence="1 2">DSM 26656</strain>
    </source>
</reference>
<evidence type="ECO:0008006" key="3">
    <source>
        <dbReference type="Google" id="ProtNLM"/>
    </source>
</evidence>
<dbReference type="EMBL" id="FNUY01000007">
    <property type="protein sequence ID" value="SEG59082.1"/>
    <property type="molecule type" value="Genomic_DNA"/>
</dbReference>
<dbReference type="OrthoDB" id="7630456at2"/>
<dbReference type="AlphaFoldDB" id="A0A1H6BEM7"/>
<dbReference type="RefSeq" id="WP_103873765.1">
    <property type="nucleotide sequence ID" value="NZ_FNUY01000007.1"/>
</dbReference>
<dbReference type="Pfam" id="PF11367">
    <property type="entry name" value="Tail_completion_gp17"/>
    <property type="match status" value="1"/>
</dbReference>
<evidence type="ECO:0000313" key="1">
    <source>
        <dbReference type="EMBL" id="SEG59082.1"/>
    </source>
</evidence>
<evidence type="ECO:0000313" key="2">
    <source>
        <dbReference type="Proteomes" id="UP000236743"/>
    </source>
</evidence>
<name>A0A1H6BEM7_9HYPH</name>
<accession>A0A1H6BEM7</accession>
<gene>
    <name evidence="1" type="ORF">SAMN04488115_107175</name>
</gene>
<dbReference type="Gene3D" id="3.30.2000.30">
    <property type="match status" value="1"/>
</dbReference>